<dbReference type="Proteomes" id="UP000603457">
    <property type="component" value="Unassembled WGS sequence"/>
</dbReference>
<comment type="caution">
    <text evidence="3">The sequence shown here is derived from an EMBL/GenBank/DDBJ whole genome shotgun (WGS) entry which is preliminary data.</text>
</comment>
<evidence type="ECO:0000259" key="2">
    <source>
        <dbReference type="Pfam" id="PF02698"/>
    </source>
</evidence>
<dbReference type="CDD" id="cd06259">
    <property type="entry name" value="YdcF-like"/>
    <property type="match status" value="1"/>
</dbReference>
<evidence type="ECO:0000256" key="1">
    <source>
        <dbReference type="SAM" id="Phobius"/>
    </source>
</evidence>
<accession>A0ABR8G668</accession>
<sequence length="251" mass="28975">MRHKFTRISSISDQRKIRQWLQLLQKILRILCLILCCWLISITITLVPASSKPVDALFVLGGSIRREIYIAQQAKQNPKIPILISRGSLDPCIKLIFERETADLENVWLENCANSTFDNFYYGIPILKRWKVHKVKLISSPSHFPRAKWMAQILLGAHGIWVEPEVVKEKGRPANQEYWWKTVFDITRSLLWAVISQFVQPQCSSVIELTDVDMQFWQRQGFVCERQGDLGGRGRGGFGDERGDKGGEKKY</sequence>
<name>A0ABR8G668_9NOSO</name>
<evidence type="ECO:0000313" key="3">
    <source>
        <dbReference type="EMBL" id="MBD2598655.1"/>
    </source>
</evidence>
<dbReference type="EMBL" id="JACJTB010000091">
    <property type="protein sequence ID" value="MBD2598655.1"/>
    <property type="molecule type" value="Genomic_DNA"/>
</dbReference>
<dbReference type="InterPro" id="IPR003848">
    <property type="entry name" value="DUF218"/>
</dbReference>
<protein>
    <submittedName>
        <fullName evidence="3">YdcF family protein</fullName>
    </submittedName>
</protein>
<organism evidence="3 4">
    <name type="scientific">Nostoc spongiaeforme FACHB-130</name>
    <dbReference type="NCBI Taxonomy" id="1357510"/>
    <lineage>
        <taxon>Bacteria</taxon>
        <taxon>Bacillati</taxon>
        <taxon>Cyanobacteriota</taxon>
        <taxon>Cyanophyceae</taxon>
        <taxon>Nostocales</taxon>
        <taxon>Nostocaceae</taxon>
        <taxon>Nostoc</taxon>
    </lineage>
</organism>
<proteinExistence type="predicted"/>
<dbReference type="RefSeq" id="WP_190971277.1">
    <property type="nucleotide sequence ID" value="NZ_JACJTB010000091.1"/>
</dbReference>
<keyword evidence="1" id="KW-0812">Transmembrane</keyword>
<dbReference type="Pfam" id="PF02698">
    <property type="entry name" value="DUF218"/>
    <property type="match status" value="1"/>
</dbReference>
<keyword evidence="1" id="KW-0472">Membrane</keyword>
<feature type="domain" description="DUF218" evidence="2">
    <location>
        <begin position="55"/>
        <end position="162"/>
    </location>
</feature>
<feature type="transmembrane region" description="Helical" evidence="1">
    <location>
        <begin position="27"/>
        <end position="47"/>
    </location>
</feature>
<keyword evidence="4" id="KW-1185">Reference proteome</keyword>
<gene>
    <name evidence="3" type="ORF">H6G74_30810</name>
</gene>
<evidence type="ECO:0000313" key="4">
    <source>
        <dbReference type="Proteomes" id="UP000603457"/>
    </source>
</evidence>
<keyword evidence="1" id="KW-1133">Transmembrane helix</keyword>
<reference evidence="3 4" key="1">
    <citation type="journal article" date="2020" name="ISME J.">
        <title>Comparative genomics reveals insights into cyanobacterial evolution and habitat adaptation.</title>
        <authorList>
            <person name="Chen M.Y."/>
            <person name="Teng W.K."/>
            <person name="Zhao L."/>
            <person name="Hu C.X."/>
            <person name="Zhou Y.K."/>
            <person name="Han B.P."/>
            <person name="Song L.R."/>
            <person name="Shu W.S."/>
        </authorList>
    </citation>
    <scope>NUCLEOTIDE SEQUENCE [LARGE SCALE GENOMIC DNA]</scope>
    <source>
        <strain evidence="3 4">FACHB-130</strain>
    </source>
</reference>